<dbReference type="SMART" id="SM00534">
    <property type="entry name" value="MUTSac"/>
    <property type="match status" value="1"/>
</dbReference>
<dbReference type="GO" id="GO:0045910">
    <property type="term" value="P:negative regulation of DNA recombination"/>
    <property type="evidence" value="ECO:0007669"/>
    <property type="project" value="InterPro"/>
</dbReference>
<keyword evidence="5" id="KW-0694">RNA-binding</keyword>
<reference evidence="9" key="1">
    <citation type="submission" date="2019-03" db="EMBL/GenBank/DDBJ databases">
        <authorList>
            <person name="Hao L."/>
        </authorList>
    </citation>
    <scope>NUCLEOTIDE SEQUENCE</scope>
</reference>
<keyword evidence="2" id="KW-0547">Nucleotide-binding</keyword>
<dbReference type="Gene3D" id="3.30.1370.110">
    <property type="match status" value="1"/>
</dbReference>
<keyword evidence="7" id="KW-0175">Coiled coil</keyword>
<dbReference type="GO" id="GO:0006298">
    <property type="term" value="P:mismatch repair"/>
    <property type="evidence" value="ECO:0007669"/>
    <property type="project" value="InterPro"/>
</dbReference>
<dbReference type="Pfam" id="PF00488">
    <property type="entry name" value="MutS_V"/>
    <property type="match status" value="1"/>
</dbReference>
<feature type="coiled-coil region" evidence="7">
    <location>
        <begin position="152"/>
        <end position="179"/>
    </location>
</feature>
<dbReference type="GO" id="GO:0005524">
    <property type="term" value="F:ATP binding"/>
    <property type="evidence" value="ECO:0007669"/>
    <property type="project" value="UniProtKB-KW"/>
</dbReference>
<dbReference type="CDD" id="cd03280">
    <property type="entry name" value="ABC_MutS2"/>
    <property type="match status" value="1"/>
</dbReference>
<dbReference type="GO" id="GO:0016887">
    <property type="term" value="F:ATP hydrolysis activity"/>
    <property type="evidence" value="ECO:0007669"/>
    <property type="project" value="InterPro"/>
</dbReference>
<evidence type="ECO:0000256" key="1">
    <source>
        <dbReference type="ARBA" id="ARBA00022730"/>
    </source>
</evidence>
<evidence type="ECO:0000313" key="9">
    <source>
        <dbReference type="EMBL" id="VFU18024.1"/>
    </source>
</evidence>
<dbReference type="Gene3D" id="3.40.50.300">
    <property type="entry name" value="P-loop containing nucleotide triphosphate hydrolases"/>
    <property type="match status" value="1"/>
</dbReference>
<keyword evidence="1" id="KW-0699">rRNA-binding</keyword>
<evidence type="ECO:0000256" key="4">
    <source>
        <dbReference type="ARBA" id="ARBA00022840"/>
    </source>
</evidence>
<dbReference type="GO" id="GO:0004519">
    <property type="term" value="F:endonuclease activity"/>
    <property type="evidence" value="ECO:0007669"/>
    <property type="project" value="UniProtKB-KW"/>
</dbReference>
<protein>
    <submittedName>
        <fullName evidence="9">Endonuclease MutS2</fullName>
        <ecNumber evidence="9">3.1.-.-</ecNumber>
    </submittedName>
</protein>
<dbReference type="AlphaFoldDB" id="A0A485M4Q8"/>
<evidence type="ECO:0000256" key="6">
    <source>
        <dbReference type="ARBA" id="ARBA00023125"/>
    </source>
</evidence>
<dbReference type="SUPFAM" id="SSF160443">
    <property type="entry name" value="SMR domain-like"/>
    <property type="match status" value="1"/>
</dbReference>
<dbReference type="PANTHER" id="PTHR48466">
    <property type="entry name" value="OS10G0509000 PROTEIN-RELATED"/>
    <property type="match status" value="1"/>
</dbReference>
<evidence type="ECO:0000259" key="8">
    <source>
        <dbReference type="PROSITE" id="PS50828"/>
    </source>
</evidence>
<dbReference type="GO" id="GO:0140664">
    <property type="term" value="F:ATP-dependent DNA damage sensor activity"/>
    <property type="evidence" value="ECO:0007669"/>
    <property type="project" value="InterPro"/>
</dbReference>
<dbReference type="InterPro" id="IPR007696">
    <property type="entry name" value="DNA_mismatch_repair_MutS_core"/>
</dbReference>
<dbReference type="SMART" id="SM00533">
    <property type="entry name" value="MUTSd"/>
    <property type="match status" value="1"/>
</dbReference>
<dbReference type="Pfam" id="PF01713">
    <property type="entry name" value="Smr"/>
    <property type="match status" value="1"/>
</dbReference>
<dbReference type="InterPro" id="IPR005747">
    <property type="entry name" value="MutS2"/>
</dbReference>
<dbReference type="PIRSF" id="PIRSF005814">
    <property type="entry name" value="MutS_YshD"/>
    <property type="match status" value="1"/>
</dbReference>
<evidence type="ECO:0000256" key="7">
    <source>
        <dbReference type="SAM" id="Coils"/>
    </source>
</evidence>
<keyword evidence="6" id="KW-0238">DNA-binding</keyword>
<dbReference type="SUPFAM" id="SSF48334">
    <property type="entry name" value="DNA repair protein MutS, domain III"/>
    <property type="match status" value="1"/>
</dbReference>
<gene>
    <name evidence="9" type="primary">mutS</name>
    <name evidence="9" type="ORF">SCFA_3840003</name>
</gene>
<sequence length="793" mass="87483">MFKGKGLSMDKKVFKRLEFHKVLEQLASFAGSPLGKERVMNLEPVDDPGIIIRWQKETTEGRELMRLDPTAEIGGWKDVRVQIKRADRGALLEPEELAAVADTLTAGRLLKNFLQERQERYPLLSELSFALASLPELEKEIKRSILPGGEVADTASSELAQLRRKILNNQARIKEHLEHVIRSPNYQKYLQDPIVTIREGRYVVPVKIEYRSQVPGIVHDQSSSGATLFIEPMAVVEKNNELKRLMVAEKQEVLRILTGLTAWVARNAETIQISLEALGDFDFIMARARYSLKLNAWEPVLAGEAVMDIRQARHPLLKGDVVPVDIRLGEDFDTLIMTGPNTGGKTVTLKTAGLMVLMAQSGLHIPAGEGSKLGIFKQVFADIGDEQSIEQSLSTFSSHMTNIVDIVNGAGRGSLILLDELGAGTDPTEGAALAQSILEKLHALGTRTIATTHYSELKNFAYLRERVENASVEFDAVTLRPTYRLLIGQPGRSNAFEIAARLGLPEELVDRARDFMTVEQVRVDELMRNLERAQQVAEAEREAAVVLAEEARALKEKCEKMEQELAQRREAILAKAGEEARALVRAARQEAEAAIKELREKVSRETARGREAAIQEARQRLGKLQGRVNKAVPERTIAGEAPADLRPGEDVYLPKLNQKGYVLTPPGPGGEVQVQVGILKMSVPLKDLRRAEKTGQSGGQSEVGGVLLGKAREVSHELDLRGLYADEAKLQVEKYLDDACLAGLSKVYLIHGKGTGSLRAAIHRDLKGHSRVKSFRLGEQGEGGYGVTVVELA</sequence>
<dbReference type="GO" id="GO:0019843">
    <property type="term" value="F:rRNA binding"/>
    <property type="evidence" value="ECO:0007669"/>
    <property type="project" value="UniProtKB-KW"/>
</dbReference>
<keyword evidence="9" id="KW-0255">Endonuclease</keyword>
<proteinExistence type="inferred from homology"/>
<dbReference type="SUPFAM" id="SSF52540">
    <property type="entry name" value="P-loop containing nucleoside triphosphate hydrolases"/>
    <property type="match status" value="1"/>
</dbReference>
<dbReference type="GO" id="GO:0030983">
    <property type="term" value="F:mismatched DNA binding"/>
    <property type="evidence" value="ECO:0007669"/>
    <property type="project" value="InterPro"/>
</dbReference>
<evidence type="ECO:0000256" key="2">
    <source>
        <dbReference type="ARBA" id="ARBA00022741"/>
    </source>
</evidence>
<feature type="coiled-coil region" evidence="7">
    <location>
        <begin position="516"/>
        <end position="608"/>
    </location>
</feature>
<name>A0A485M4Q8_9ZZZZ</name>
<dbReference type="EMBL" id="CAADRN010000317">
    <property type="protein sequence ID" value="VFU18024.1"/>
    <property type="molecule type" value="Genomic_DNA"/>
</dbReference>
<dbReference type="PANTHER" id="PTHR48466:SF2">
    <property type="entry name" value="OS10G0509000 PROTEIN"/>
    <property type="match status" value="1"/>
</dbReference>
<dbReference type="InterPro" id="IPR046893">
    <property type="entry name" value="MSSS"/>
</dbReference>
<dbReference type="InterPro" id="IPR027417">
    <property type="entry name" value="P-loop_NTPase"/>
</dbReference>
<dbReference type="NCBIfam" id="TIGR01069">
    <property type="entry name" value="mutS2"/>
    <property type="match status" value="1"/>
</dbReference>
<dbReference type="FunFam" id="3.40.50.300:FF:000830">
    <property type="entry name" value="Endonuclease MutS2"/>
    <property type="match status" value="1"/>
</dbReference>
<dbReference type="InterPro" id="IPR002625">
    <property type="entry name" value="Smr_dom"/>
</dbReference>
<dbReference type="Pfam" id="PF20297">
    <property type="entry name" value="MSSS"/>
    <property type="match status" value="1"/>
</dbReference>
<dbReference type="InterPro" id="IPR000432">
    <property type="entry name" value="DNA_mismatch_repair_MutS_C"/>
</dbReference>
<keyword evidence="9" id="KW-0540">Nuclease</keyword>
<dbReference type="HAMAP" id="MF_00092">
    <property type="entry name" value="MutS2"/>
    <property type="match status" value="1"/>
</dbReference>
<keyword evidence="4" id="KW-0067">ATP-binding</keyword>
<dbReference type="InterPro" id="IPR045076">
    <property type="entry name" value="MutS"/>
</dbReference>
<organism evidence="9">
    <name type="scientific">anaerobic digester metagenome</name>
    <dbReference type="NCBI Taxonomy" id="1263854"/>
    <lineage>
        <taxon>unclassified sequences</taxon>
        <taxon>metagenomes</taxon>
        <taxon>ecological metagenomes</taxon>
    </lineage>
</organism>
<keyword evidence="3 9" id="KW-0378">Hydrolase</keyword>
<feature type="domain" description="Smr" evidence="8">
    <location>
        <begin position="718"/>
        <end position="793"/>
    </location>
</feature>
<dbReference type="EC" id="3.1.-.-" evidence="9"/>
<accession>A0A485M4Q8</accession>
<evidence type="ECO:0000256" key="5">
    <source>
        <dbReference type="ARBA" id="ARBA00022884"/>
    </source>
</evidence>
<evidence type="ECO:0000256" key="3">
    <source>
        <dbReference type="ARBA" id="ARBA00022801"/>
    </source>
</evidence>
<dbReference type="InterPro" id="IPR036187">
    <property type="entry name" value="DNA_mismatch_repair_MutS_sf"/>
</dbReference>
<dbReference type="SMART" id="SM00463">
    <property type="entry name" value="SMR"/>
    <property type="match status" value="1"/>
</dbReference>
<dbReference type="PROSITE" id="PS50828">
    <property type="entry name" value="SMR"/>
    <property type="match status" value="1"/>
</dbReference>
<dbReference type="PROSITE" id="PS00486">
    <property type="entry name" value="DNA_MISMATCH_REPAIR_2"/>
    <property type="match status" value="1"/>
</dbReference>
<dbReference type="InterPro" id="IPR036063">
    <property type="entry name" value="Smr_dom_sf"/>
</dbReference>